<evidence type="ECO:0000313" key="3">
    <source>
        <dbReference type="EMBL" id="RKO99476.1"/>
    </source>
</evidence>
<protein>
    <submittedName>
        <fullName evidence="2">Uncharacterized protein</fullName>
    </submittedName>
</protein>
<gene>
    <name evidence="2" type="ORF">CAUPRSCDRAFT_10823</name>
    <name evidence="3" type="ORF">CXG81DRAFT_27770</name>
</gene>
<dbReference type="EMBL" id="ML009245">
    <property type="protein sequence ID" value="RKO97509.1"/>
    <property type="molecule type" value="Genomic_DNA"/>
</dbReference>
<dbReference type="EMBL" id="ML014282">
    <property type="protein sequence ID" value="RKO99476.1"/>
    <property type="molecule type" value="Genomic_DNA"/>
</dbReference>
<accession>A0A4P9WVW3</accession>
<organism evidence="2 4">
    <name type="scientific">Caulochytrium protostelioides</name>
    <dbReference type="NCBI Taxonomy" id="1555241"/>
    <lineage>
        <taxon>Eukaryota</taxon>
        <taxon>Fungi</taxon>
        <taxon>Fungi incertae sedis</taxon>
        <taxon>Chytridiomycota</taxon>
        <taxon>Chytridiomycota incertae sedis</taxon>
        <taxon>Chytridiomycetes</taxon>
        <taxon>Caulochytriales</taxon>
        <taxon>Caulochytriaceae</taxon>
        <taxon>Caulochytrium</taxon>
    </lineage>
</organism>
<sequence length="567" mass="57451">MDAFANPFLGFGGSARAFSGAFPSLPPLGGPSVAPTGGAPRAGGAGPLAATAAAARAAETAYVAQLQAILAAAATRDVAPAPAPPFDAVPARRPHCQGRVVAAPVISVPASFGVRAAALDAAGRLLLARRDGTLTVGVRAMPTAAGASTWRHVRTHPAALTAVCALADGRVVLGHADGTLRLLHGERLVDLASMADATASGAAAITQLAVAPHHADAGSRLAVADAAGGVTLVQPDVAPTAVGAALQRRTLVPIPPPRSPSVWVPVSLCPLHWSWCDDAAPVAADAEAADAADAADADDATSPPPGEALPRETWHVLLTVSADTDAPKDGEGRRPTALRLWSGTACVAQQTVPGTVLTAVGGQAVSRRRQGAPRPWTPADAFEGSWREDAARPVPQVLLGCDDGQVLLWTHPRAAPRRLCQLPAAVRQLLTVPVAAALAGDGGVNGAPSSARPAARPWPMADLCVVRSEAPRITVLYDGRCVADVPLRSVPTTMALASSGRVVLGVEGSDPSAPSPSSSRPTLTVHLDVVVTYMSGAADRVPLRVVLESLRAGPSPKRASTTPVSAL</sequence>
<dbReference type="Proteomes" id="UP000274922">
    <property type="component" value="Unassembled WGS sequence"/>
</dbReference>
<evidence type="ECO:0000256" key="1">
    <source>
        <dbReference type="SAM" id="MobiDB-lite"/>
    </source>
</evidence>
<name>A0A4P9WVW3_9FUNG</name>
<keyword evidence="5" id="KW-1185">Reference proteome</keyword>
<dbReference type="SUPFAM" id="SSF69322">
    <property type="entry name" value="Tricorn protease domain 2"/>
    <property type="match status" value="1"/>
</dbReference>
<proteinExistence type="predicted"/>
<dbReference type="Proteomes" id="UP000268535">
    <property type="component" value="Unassembled WGS sequence"/>
</dbReference>
<feature type="region of interest" description="Disordered" evidence="1">
    <location>
        <begin position="287"/>
        <end position="310"/>
    </location>
</feature>
<dbReference type="AlphaFoldDB" id="A0A4P9WVW3"/>
<evidence type="ECO:0000313" key="4">
    <source>
        <dbReference type="Proteomes" id="UP000268535"/>
    </source>
</evidence>
<feature type="compositionally biased region" description="Acidic residues" evidence="1">
    <location>
        <begin position="287"/>
        <end position="299"/>
    </location>
</feature>
<evidence type="ECO:0000313" key="2">
    <source>
        <dbReference type="EMBL" id="RKO97509.1"/>
    </source>
</evidence>
<reference evidence="3" key="2">
    <citation type="submission" date="2018-04" db="EMBL/GenBank/DDBJ databases">
        <title>Leveraging single-cell genomics to expand the Fungal Tree of Life.</title>
        <authorList>
            <consortium name="DOE Joint Genome Institute"/>
            <person name="Ahrendt S.R."/>
            <person name="Quandt C.A."/>
            <person name="Ciobanu D."/>
            <person name="Clum A."/>
            <person name="Salamov A."/>
            <person name="Andreopoulos B."/>
            <person name="Cheng J.-F."/>
            <person name="Woyke T."/>
            <person name="Pelin A."/>
            <person name="Henrissat B."/>
            <person name="Benny G.L."/>
            <person name="Smith M.E."/>
            <person name="James T.Y."/>
            <person name="Grigoriev I.V."/>
        </authorList>
    </citation>
    <scope>NUCLEOTIDE SEQUENCE</scope>
    <source>
        <strain evidence="3">ATCC 52028</strain>
    </source>
</reference>
<reference evidence="2" key="3">
    <citation type="submission" date="2018-08" db="EMBL/GenBank/DDBJ databases">
        <title>Leveraging single-cell genomics to expand the Fungal Tree of Life.</title>
        <authorList>
            <consortium name="DOE Joint Genome Institute"/>
            <person name="Ahrendt S.R."/>
            <person name="Quandt C.A."/>
            <person name="Ciobanu D."/>
            <person name="Clum A."/>
            <person name="Salamov A."/>
            <person name="Andreopoulos B."/>
            <person name="Cheng J.-F."/>
            <person name="Woyke T."/>
            <person name="Pelin A."/>
            <person name="Henrissat B."/>
            <person name="Reynolds N."/>
            <person name="Benny G.L."/>
            <person name="Smith M.E."/>
            <person name="James T.Y."/>
            <person name="Grigoriev I.V."/>
        </authorList>
    </citation>
    <scope>NUCLEOTIDE SEQUENCE</scope>
    <source>
        <strain evidence="2">ATCC 52028</strain>
    </source>
</reference>
<evidence type="ECO:0000313" key="5">
    <source>
        <dbReference type="Proteomes" id="UP000274922"/>
    </source>
</evidence>
<reference evidence="4 5" key="1">
    <citation type="journal article" date="2018" name="Nat. Microbiol.">
        <title>Leveraging single-cell genomics to expand the fungal tree of life.</title>
        <authorList>
            <person name="Ahrendt S.R."/>
            <person name="Quandt C.A."/>
            <person name="Ciobanu D."/>
            <person name="Clum A."/>
            <person name="Salamov A."/>
            <person name="Andreopoulos B."/>
            <person name="Cheng J.F."/>
            <person name="Woyke T."/>
            <person name="Pelin A."/>
            <person name="Henrissat B."/>
            <person name="Reynolds N.K."/>
            <person name="Benny G.L."/>
            <person name="Smith M.E."/>
            <person name="James T.Y."/>
            <person name="Grigoriev I.V."/>
        </authorList>
    </citation>
    <scope>NUCLEOTIDE SEQUENCE [LARGE SCALE GENOMIC DNA]</scope>
    <source>
        <strain evidence="4 5">ATCC 52028</strain>
    </source>
</reference>